<dbReference type="CDD" id="cd08504">
    <property type="entry name" value="PBP2_OppA"/>
    <property type="match status" value="1"/>
</dbReference>
<dbReference type="InterPro" id="IPR000914">
    <property type="entry name" value="SBP_5_dom"/>
</dbReference>
<dbReference type="PROSITE" id="PS01040">
    <property type="entry name" value="SBP_BACTERIAL_5"/>
    <property type="match status" value="1"/>
</dbReference>
<feature type="signal peptide" evidence="5">
    <location>
        <begin position="1"/>
        <end position="37"/>
    </location>
</feature>
<sequence length="541" mass="59323">MRTQPRYGSHRRTARLVLPLLAAVSLATALSVDTARAATLSIGIQGEPASLDTARIGGTTWENDVLGDLFEGLVTLDPAGEYIPGAASRWDISDDGTVYTFKLRDDANWSDGEPVVAKDFVLAFQRLFDPANGAVYASLFYPIRGAEAHTKGEQDAPELGVEAVDAKTLKITLNQPTPYFPTLLAHIAASPVPSHLVERFGNDWTQMDHIATNGAFTPTSWTSHDHIAARKNPEFHDADDVALDGVDYYPVEDRSAGLQRFRAGGLDIVRDFSPDRYQWLQENLPDAVHLAPQLANYYFALNQRDGHPTADKRVREALNLAIRRDVIAAKIMGGVVSPASGFVPGGVSHYDAQTMPGLDRPMDERIAEARSLLADAGYGPDHPLELTLRYSTTEANKRIAVALAEMWQPLGVETQLINAEGAVHYAELANGNFDVGRGSWVADFDDASNFLGILQSDSPKNYGGYRSQAFDDLMAKASRETDEDARQQLLQQAERQALSDYAVAPIYVDVSRNLVNPKLDGWEDNALNRHLSRWLSLPQGN</sequence>
<dbReference type="InterPro" id="IPR039424">
    <property type="entry name" value="SBP_5"/>
</dbReference>
<dbReference type="SUPFAM" id="SSF53850">
    <property type="entry name" value="Periplasmic binding protein-like II"/>
    <property type="match status" value="1"/>
</dbReference>
<dbReference type="PANTHER" id="PTHR30290:SF10">
    <property type="entry name" value="PERIPLASMIC OLIGOPEPTIDE-BINDING PROTEIN-RELATED"/>
    <property type="match status" value="1"/>
</dbReference>
<keyword evidence="8" id="KW-1185">Reference proteome</keyword>
<comment type="subcellular location">
    <subcellularLocation>
        <location evidence="1">Cell envelope</location>
    </subcellularLocation>
</comment>
<reference evidence="7" key="2">
    <citation type="submission" date="2017-11" db="EMBL/GenBank/DDBJ databases">
        <authorList>
            <person name="Das S.K."/>
        </authorList>
    </citation>
    <scope>NUCLEOTIDE SEQUENCE</scope>
    <source>
        <strain evidence="7">S4-41</strain>
    </source>
</reference>
<proteinExistence type="inferred from homology"/>
<feature type="chain" id="PRO_5046743786" evidence="5">
    <location>
        <begin position="38"/>
        <end position="541"/>
    </location>
</feature>
<dbReference type="Pfam" id="PF00496">
    <property type="entry name" value="SBP_bac_5"/>
    <property type="match status" value="1"/>
</dbReference>
<evidence type="ECO:0000313" key="7">
    <source>
        <dbReference type="EMBL" id="MDH4574276.1"/>
    </source>
</evidence>
<evidence type="ECO:0000256" key="3">
    <source>
        <dbReference type="ARBA" id="ARBA00022448"/>
    </source>
</evidence>
<comment type="similarity">
    <text evidence="2">Belongs to the bacterial solute-binding protein 5 family.</text>
</comment>
<protein>
    <submittedName>
        <fullName evidence="7">Peptide ABC transporter substrate-binding protein</fullName>
    </submittedName>
</protein>
<feature type="domain" description="Solute-binding protein family 5" evidence="6">
    <location>
        <begin position="81"/>
        <end position="460"/>
    </location>
</feature>
<evidence type="ECO:0000259" key="6">
    <source>
        <dbReference type="Pfam" id="PF00496"/>
    </source>
</evidence>
<dbReference type="Gene3D" id="3.40.190.10">
    <property type="entry name" value="Periplasmic binding protein-like II"/>
    <property type="match status" value="1"/>
</dbReference>
<comment type="caution">
    <text evidence="7">The sequence shown here is derived from an EMBL/GenBank/DDBJ whole genome shotgun (WGS) entry which is preliminary data.</text>
</comment>
<reference evidence="7" key="1">
    <citation type="journal article" date="2015" name="Antonie Van Leeuwenhoek">
        <title>Comparative 16S rRNA signatures and multilocus sequence analysis for the genus Salinicola and description of Salinicola acroporae sp. nov., isolated from coral Acropora digitifera.</title>
        <authorList>
            <person name="Lepcha R.T."/>
            <person name="Poddar A."/>
            <person name="Schumann P."/>
            <person name="Das S.K."/>
        </authorList>
    </citation>
    <scope>NUCLEOTIDE SEQUENCE</scope>
    <source>
        <strain evidence="7">S4-41</strain>
    </source>
</reference>
<name>A0ABT6I9D6_9GAMM</name>
<dbReference type="Gene3D" id="3.10.105.10">
    <property type="entry name" value="Dipeptide-binding Protein, Domain 3"/>
    <property type="match status" value="1"/>
</dbReference>
<keyword evidence="3" id="KW-0813">Transport</keyword>
<evidence type="ECO:0000256" key="5">
    <source>
        <dbReference type="SAM" id="SignalP"/>
    </source>
</evidence>
<dbReference type="Proteomes" id="UP001162135">
    <property type="component" value="Unassembled WGS sequence"/>
</dbReference>
<dbReference type="PIRSF" id="PIRSF002741">
    <property type="entry name" value="MppA"/>
    <property type="match status" value="1"/>
</dbReference>
<dbReference type="EMBL" id="PGFS01000001">
    <property type="protein sequence ID" value="MDH4574276.1"/>
    <property type="molecule type" value="Genomic_DNA"/>
</dbReference>
<evidence type="ECO:0000256" key="1">
    <source>
        <dbReference type="ARBA" id="ARBA00004196"/>
    </source>
</evidence>
<dbReference type="InterPro" id="IPR030678">
    <property type="entry name" value="Peptide/Ni-bd"/>
</dbReference>
<dbReference type="Gene3D" id="3.90.76.10">
    <property type="entry name" value="Dipeptide-binding Protein, Domain 1"/>
    <property type="match status" value="1"/>
</dbReference>
<evidence type="ECO:0000256" key="4">
    <source>
        <dbReference type="ARBA" id="ARBA00022729"/>
    </source>
</evidence>
<gene>
    <name evidence="7" type="ORF">CUR86_18870</name>
</gene>
<dbReference type="InterPro" id="IPR023765">
    <property type="entry name" value="SBP_5_CS"/>
</dbReference>
<keyword evidence="4 5" id="KW-0732">Signal</keyword>
<dbReference type="PANTHER" id="PTHR30290">
    <property type="entry name" value="PERIPLASMIC BINDING COMPONENT OF ABC TRANSPORTER"/>
    <property type="match status" value="1"/>
</dbReference>
<evidence type="ECO:0000256" key="2">
    <source>
        <dbReference type="ARBA" id="ARBA00005695"/>
    </source>
</evidence>
<accession>A0ABT6I9D6</accession>
<evidence type="ECO:0000313" key="8">
    <source>
        <dbReference type="Proteomes" id="UP001162135"/>
    </source>
</evidence>
<organism evidence="7 8">
    <name type="scientific">Salinicola acroporae</name>
    <dbReference type="NCBI Taxonomy" id="1541440"/>
    <lineage>
        <taxon>Bacteria</taxon>
        <taxon>Pseudomonadati</taxon>
        <taxon>Pseudomonadota</taxon>
        <taxon>Gammaproteobacteria</taxon>
        <taxon>Oceanospirillales</taxon>
        <taxon>Halomonadaceae</taxon>
        <taxon>Salinicola</taxon>
    </lineage>
</organism>